<gene>
    <name evidence="2" type="ORF">TKK_004637</name>
</gene>
<name>A0ABD2XDF9_9HYME</name>
<keyword evidence="3" id="KW-1185">Reference proteome</keyword>
<evidence type="ECO:0000313" key="2">
    <source>
        <dbReference type="EMBL" id="KAL3402716.1"/>
    </source>
</evidence>
<proteinExistence type="predicted"/>
<protein>
    <recommendedName>
        <fullName evidence="1">Transposable element P transposase-like GTP-binding insertion domain-containing protein</fullName>
    </recommendedName>
</protein>
<dbReference type="AlphaFoldDB" id="A0ABD2XDF9"/>
<reference evidence="2 3" key="1">
    <citation type="journal article" date="2024" name="bioRxiv">
        <title>A reference genome for Trichogramma kaykai: A tiny desert-dwelling parasitoid wasp with competing sex-ratio distorters.</title>
        <authorList>
            <person name="Culotta J."/>
            <person name="Lindsey A.R."/>
        </authorList>
    </citation>
    <scope>NUCLEOTIDE SEQUENCE [LARGE SCALE GENOMIC DNA]</scope>
    <source>
        <strain evidence="2 3">KSX58</strain>
    </source>
</reference>
<dbReference type="Pfam" id="PF21788">
    <property type="entry name" value="TNP-like_GBD"/>
    <property type="match status" value="1"/>
</dbReference>
<dbReference type="InterPro" id="IPR048366">
    <property type="entry name" value="TNP-like_GBD"/>
</dbReference>
<dbReference type="Proteomes" id="UP001627154">
    <property type="component" value="Unassembled WGS sequence"/>
</dbReference>
<evidence type="ECO:0000313" key="3">
    <source>
        <dbReference type="Proteomes" id="UP001627154"/>
    </source>
</evidence>
<evidence type="ECO:0000259" key="1">
    <source>
        <dbReference type="Pfam" id="PF21788"/>
    </source>
</evidence>
<organism evidence="2 3">
    <name type="scientific">Trichogramma kaykai</name>
    <dbReference type="NCBI Taxonomy" id="54128"/>
    <lineage>
        <taxon>Eukaryota</taxon>
        <taxon>Metazoa</taxon>
        <taxon>Ecdysozoa</taxon>
        <taxon>Arthropoda</taxon>
        <taxon>Hexapoda</taxon>
        <taxon>Insecta</taxon>
        <taxon>Pterygota</taxon>
        <taxon>Neoptera</taxon>
        <taxon>Endopterygota</taxon>
        <taxon>Hymenoptera</taxon>
        <taxon>Apocrita</taxon>
        <taxon>Proctotrupomorpha</taxon>
        <taxon>Chalcidoidea</taxon>
        <taxon>Trichogrammatidae</taxon>
        <taxon>Trichogramma</taxon>
    </lineage>
</organism>
<comment type="caution">
    <text evidence="2">The sequence shown here is derived from an EMBL/GenBank/DDBJ whole genome shotgun (WGS) entry which is preliminary data.</text>
</comment>
<sequence length="257" mass="29055">MKVKPKMKVSLAVQVFSHSVGAALMTATLNKEIGLNTADLGIAAATSDFCTRLNRIFDCLNARSFNDPNPYRKGLSKSTRVEDELKKAVDWIKTIVDEIRSPVFPNLILTINGILLLWDRLKSKGLHDQMSTKDVLTELNKLALENVYIKKISEFAGKPRNGKTFLLQLTPDSNLRALFNTKYIAHQVIKWETLKKSEPPQCRRCQRIDHVAANCHMKYRCVKCTKDRGPGQCKVNSDNKEDLQCILCGKTGHQNRL</sequence>
<dbReference type="EMBL" id="JBJJXI010000034">
    <property type="protein sequence ID" value="KAL3402716.1"/>
    <property type="molecule type" value="Genomic_DNA"/>
</dbReference>
<feature type="domain" description="Transposable element P transposase-like GTP-binding insertion" evidence="1">
    <location>
        <begin position="4"/>
        <end position="67"/>
    </location>
</feature>
<accession>A0ABD2XDF9</accession>